<proteinExistence type="inferred from homology"/>
<comment type="similarity">
    <text evidence="2">Belongs to the PET191 family.</text>
</comment>
<keyword evidence="4" id="KW-1015">Disulfide bond</keyword>
<organism evidence="5 6">
    <name type="scientific">Merluccius polli</name>
    <name type="common">Benguela hake</name>
    <name type="synonym">Merluccius cadenati</name>
    <dbReference type="NCBI Taxonomy" id="89951"/>
    <lineage>
        <taxon>Eukaryota</taxon>
        <taxon>Metazoa</taxon>
        <taxon>Chordata</taxon>
        <taxon>Craniata</taxon>
        <taxon>Vertebrata</taxon>
        <taxon>Euteleostomi</taxon>
        <taxon>Actinopterygii</taxon>
        <taxon>Neopterygii</taxon>
        <taxon>Teleostei</taxon>
        <taxon>Neoteleostei</taxon>
        <taxon>Acanthomorphata</taxon>
        <taxon>Zeiogadaria</taxon>
        <taxon>Gadariae</taxon>
        <taxon>Gadiformes</taxon>
        <taxon>Gadoidei</taxon>
        <taxon>Merlucciidae</taxon>
        <taxon>Merluccius</taxon>
    </lineage>
</organism>
<evidence type="ECO:0000313" key="5">
    <source>
        <dbReference type="EMBL" id="KAK0142051.1"/>
    </source>
</evidence>
<dbReference type="EMBL" id="JAOPHQ010003712">
    <property type="protein sequence ID" value="KAK0142051.1"/>
    <property type="molecule type" value="Genomic_DNA"/>
</dbReference>
<keyword evidence="6" id="KW-1185">Reference proteome</keyword>
<dbReference type="Pfam" id="PF10203">
    <property type="entry name" value="Pet191_N"/>
    <property type="match status" value="1"/>
</dbReference>
<accession>A0AA47NX57</accession>
<dbReference type="PANTHER" id="PTHR28627">
    <property type="entry name" value="CYTOCHROME C OXIDASE ASSEMBLY FACTOR 5"/>
    <property type="match status" value="1"/>
</dbReference>
<dbReference type="AlphaFoldDB" id="A0AA47NX57"/>
<evidence type="ECO:0000256" key="4">
    <source>
        <dbReference type="ARBA" id="ARBA00023157"/>
    </source>
</evidence>
<sequence length="195" mass="21581">MLSLPDMPDSSPITSCAFIVGGETMPQYYEEKEEDHRACAGVREDFKACLLQHDCVVKEGKKPSECLKEGHCKALQTSFFECKRSMESHETRPVPATNSFCIRSPTDFPMLKRKMFSMKWAFSVFWPSQAAQNVCGTAAGGNGGITQLSLLRQVNSQQAMVVGQWYSFSTMYAASGSAAKLNSAHTVVFPRAERT</sequence>
<evidence type="ECO:0000256" key="3">
    <source>
        <dbReference type="ARBA" id="ARBA00021904"/>
    </source>
</evidence>
<dbReference type="PANTHER" id="PTHR28627:SF1">
    <property type="entry name" value="CYTOCHROME C OXIDASE ASSEMBLY FACTOR 5"/>
    <property type="match status" value="1"/>
</dbReference>
<comment type="caution">
    <text evidence="5">The sequence shown here is derived from an EMBL/GenBank/DDBJ whole genome shotgun (WGS) entry which is preliminary data.</text>
</comment>
<evidence type="ECO:0000313" key="6">
    <source>
        <dbReference type="Proteomes" id="UP001174136"/>
    </source>
</evidence>
<dbReference type="Proteomes" id="UP001174136">
    <property type="component" value="Unassembled WGS sequence"/>
</dbReference>
<dbReference type="GO" id="GO:0033617">
    <property type="term" value="P:mitochondrial respiratory chain complex IV assembly"/>
    <property type="evidence" value="ECO:0007669"/>
    <property type="project" value="TreeGrafter"/>
</dbReference>
<dbReference type="GO" id="GO:0005739">
    <property type="term" value="C:mitochondrion"/>
    <property type="evidence" value="ECO:0007669"/>
    <property type="project" value="TreeGrafter"/>
</dbReference>
<gene>
    <name evidence="5" type="primary">coa5</name>
    <name evidence="5" type="ORF">N1851_020282</name>
</gene>
<evidence type="ECO:0000256" key="1">
    <source>
        <dbReference type="ARBA" id="ARBA00003186"/>
    </source>
</evidence>
<name>A0AA47NX57_MERPO</name>
<protein>
    <recommendedName>
        <fullName evidence="3">Cytochrome c oxidase assembly factor 5</fullName>
    </recommendedName>
</protein>
<comment type="function">
    <text evidence="1">Involved in an early step of the mitochondrial complex IV assembly process.</text>
</comment>
<evidence type="ECO:0000256" key="2">
    <source>
        <dbReference type="ARBA" id="ARBA00007785"/>
    </source>
</evidence>
<dbReference type="InterPro" id="IPR018793">
    <property type="entry name" value="Cyt_c_oxidase_assmbl_Pet191"/>
</dbReference>
<reference evidence="5" key="1">
    <citation type="journal article" date="2023" name="Front. Mar. Sci.">
        <title>A new Merluccius polli reference genome to investigate the effects of global change in West African waters.</title>
        <authorList>
            <person name="Mateo J.L."/>
            <person name="Blanco-Fernandez C."/>
            <person name="Garcia-Vazquez E."/>
            <person name="Machado-Schiaffino G."/>
        </authorList>
    </citation>
    <scope>NUCLEOTIDE SEQUENCE</scope>
    <source>
        <strain evidence="5">C29</strain>
        <tissue evidence="5">Fin</tissue>
    </source>
</reference>